<protein>
    <submittedName>
        <fullName evidence="1">Uncharacterized protein</fullName>
    </submittedName>
</protein>
<dbReference type="AlphaFoldDB" id="X0VKY5"/>
<organism evidence="1">
    <name type="scientific">marine sediment metagenome</name>
    <dbReference type="NCBI Taxonomy" id="412755"/>
    <lineage>
        <taxon>unclassified sequences</taxon>
        <taxon>metagenomes</taxon>
        <taxon>ecological metagenomes</taxon>
    </lineage>
</organism>
<accession>X0VKY5</accession>
<gene>
    <name evidence="1" type="ORF">S01H1_52792</name>
</gene>
<reference evidence="1" key="1">
    <citation type="journal article" date="2014" name="Front. Microbiol.">
        <title>High frequency of phylogenetically diverse reductive dehalogenase-homologous genes in deep subseafloor sedimentary metagenomes.</title>
        <authorList>
            <person name="Kawai M."/>
            <person name="Futagami T."/>
            <person name="Toyoda A."/>
            <person name="Takaki Y."/>
            <person name="Nishi S."/>
            <person name="Hori S."/>
            <person name="Arai W."/>
            <person name="Tsubouchi T."/>
            <person name="Morono Y."/>
            <person name="Uchiyama I."/>
            <person name="Ito T."/>
            <person name="Fujiyama A."/>
            <person name="Inagaki F."/>
            <person name="Takami H."/>
        </authorList>
    </citation>
    <scope>NUCLEOTIDE SEQUENCE</scope>
    <source>
        <strain evidence="1">Expedition CK06-06</strain>
    </source>
</reference>
<sequence>MTVRAMIASPKLLKRMVDRATNPLSTGLRI</sequence>
<dbReference type="EMBL" id="BARS01034145">
    <property type="protein sequence ID" value="GAG18920.1"/>
    <property type="molecule type" value="Genomic_DNA"/>
</dbReference>
<comment type="caution">
    <text evidence="1">The sequence shown here is derived from an EMBL/GenBank/DDBJ whole genome shotgun (WGS) entry which is preliminary data.</text>
</comment>
<name>X0VKY5_9ZZZZ</name>
<feature type="non-terminal residue" evidence="1">
    <location>
        <position position="30"/>
    </location>
</feature>
<proteinExistence type="predicted"/>
<evidence type="ECO:0000313" key="1">
    <source>
        <dbReference type="EMBL" id="GAG18920.1"/>
    </source>
</evidence>